<protein>
    <submittedName>
        <fullName evidence="1">Uncharacterized protein</fullName>
    </submittedName>
</protein>
<name>A0A1E7Z366_9GAMM</name>
<reference evidence="1 2" key="1">
    <citation type="submission" date="2016-07" db="EMBL/GenBank/DDBJ databases">
        <authorList>
            <person name="Yuval B."/>
        </authorList>
    </citation>
    <scope>NUCLEOTIDE SEQUENCE [LARGE SCALE GENOMIC DNA]</scope>
    <source>
        <strain evidence="1 2">IL</strain>
    </source>
</reference>
<proteinExistence type="predicted"/>
<dbReference type="EMBL" id="MAYS01000142">
    <property type="protein sequence ID" value="OFC63048.1"/>
    <property type="molecule type" value="Genomic_DNA"/>
</dbReference>
<evidence type="ECO:0000313" key="2">
    <source>
        <dbReference type="Proteomes" id="UP000243534"/>
    </source>
</evidence>
<dbReference type="Proteomes" id="UP000243534">
    <property type="component" value="Unassembled WGS sequence"/>
</dbReference>
<dbReference type="RefSeq" id="WP_148127536.1">
    <property type="nucleotide sequence ID" value="NZ_LJAM02000007.1"/>
</dbReference>
<organism evidence="1 2">
    <name type="scientific">Candidatus Erwinia dacicola</name>
    <dbReference type="NCBI Taxonomy" id="252393"/>
    <lineage>
        <taxon>Bacteria</taxon>
        <taxon>Pseudomonadati</taxon>
        <taxon>Pseudomonadota</taxon>
        <taxon>Gammaproteobacteria</taxon>
        <taxon>Enterobacterales</taxon>
        <taxon>Erwiniaceae</taxon>
        <taxon>Erwinia</taxon>
    </lineage>
</organism>
<gene>
    <name evidence="1" type="ORF">BBW68_07160</name>
</gene>
<accession>A0A1E7Z366</accession>
<sequence>MKYKVGGVYRYALSEKRFVVFSVNETAAGTSVWLRQLDQKLPDDFVGTWNLTADECESVIDVSNGLSSLLSTGHMRICDAKEIMKKRFGLKIKGRSLIDVTKSLAEVSNAHAA</sequence>
<evidence type="ECO:0000313" key="1">
    <source>
        <dbReference type="EMBL" id="OFC63048.1"/>
    </source>
</evidence>
<comment type="caution">
    <text evidence="1">The sequence shown here is derived from an EMBL/GenBank/DDBJ whole genome shotgun (WGS) entry which is preliminary data.</text>
</comment>
<dbReference type="AlphaFoldDB" id="A0A1E7Z366"/>